<comment type="caution">
    <text evidence="2">The sequence shown here is derived from an EMBL/GenBank/DDBJ whole genome shotgun (WGS) entry which is preliminary data.</text>
</comment>
<dbReference type="Proteomes" id="UP001552502">
    <property type="component" value="Unassembled WGS sequence"/>
</dbReference>
<feature type="domain" description="KTSC" evidence="1">
    <location>
        <begin position="7"/>
        <end position="63"/>
    </location>
</feature>
<accession>A0ABV3II14</accession>
<keyword evidence="3" id="KW-1185">Reference proteome</keyword>
<dbReference type="InterPro" id="IPR025309">
    <property type="entry name" value="KTSC_dom"/>
</dbReference>
<evidence type="ECO:0000259" key="1">
    <source>
        <dbReference type="Pfam" id="PF13619"/>
    </source>
</evidence>
<proteinExistence type="predicted"/>
<organism evidence="2 3">
    <name type="scientific">Bacillus proteolyticus</name>
    <dbReference type="NCBI Taxonomy" id="2026192"/>
    <lineage>
        <taxon>Bacteria</taxon>
        <taxon>Bacillati</taxon>
        <taxon>Bacillota</taxon>
        <taxon>Bacilli</taxon>
        <taxon>Bacillales</taxon>
        <taxon>Bacillaceae</taxon>
        <taxon>Bacillus</taxon>
        <taxon>Bacillus cereus group</taxon>
    </lineage>
</organism>
<sequence>MTMIPVNSSNLSAVGYDERTQTLRVSFRNRTVYDYYNVPKNLHQGLMAASSHGEYLDRYIKKANYRYAKVS</sequence>
<evidence type="ECO:0000313" key="2">
    <source>
        <dbReference type="EMBL" id="MEV4913821.1"/>
    </source>
</evidence>
<name>A0ABV3II14_9BACI</name>
<protein>
    <submittedName>
        <fullName evidence="2">KTSC domain-containing protein</fullName>
    </submittedName>
</protein>
<dbReference type="EMBL" id="JBEGIE010000057">
    <property type="protein sequence ID" value="MEV4913821.1"/>
    <property type="molecule type" value="Genomic_DNA"/>
</dbReference>
<dbReference type="RefSeq" id="WP_199640472.1">
    <property type="nucleotide sequence ID" value="NZ_JBEGIE010000057.1"/>
</dbReference>
<gene>
    <name evidence="2" type="ORF">MRBLBA1_004749</name>
</gene>
<reference evidence="2 3" key="1">
    <citation type="journal article" date="2023" name="Proc. Natl. Acad. Sci. U.S.A.">
        <title>Bacterial tolerance to host-exuded specialized metabolites structures the maize root microbiome.</title>
        <authorList>
            <person name="Thoenen L."/>
            <person name="Giroud C."/>
            <person name="Kreuzer M."/>
            <person name="Waelchli J."/>
            <person name="Gfeller V."/>
            <person name="Deslandes-Herold G."/>
            <person name="Mateo P."/>
            <person name="Robert C.A.M."/>
            <person name="Ahrens C.H."/>
            <person name="Rubio-Somoza I."/>
            <person name="Bruggmann R."/>
            <person name="Erb M."/>
            <person name="Schlaeppi K."/>
        </authorList>
    </citation>
    <scope>NUCLEOTIDE SEQUENCE [LARGE SCALE GENOMIC DNA]</scope>
    <source>
        <strain evidence="2 3">LBA1-1-1.1</strain>
    </source>
</reference>
<dbReference type="Pfam" id="PF13619">
    <property type="entry name" value="KTSC"/>
    <property type="match status" value="1"/>
</dbReference>
<evidence type="ECO:0000313" key="3">
    <source>
        <dbReference type="Proteomes" id="UP001552502"/>
    </source>
</evidence>